<keyword evidence="6" id="KW-0175">Coiled coil</keyword>
<dbReference type="GO" id="GO:0005634">
    <property type="term" value="C:nucleus"/>
    <property type="evidence" value="ECO:0007669"/>
    <property type="project" value="UniProtKB-SubCell"/>
</dbReference>
<dbReference type="EnsemblPlants" id="Zm00001eb362200_T001">
    <property type="protein sequence ID" value="Zm00001eb362200_P001"/>
    <property type="gene ID" value="Zm00001eb362200"/>
</dbReference>
<keyword evidence="9" id="KW-0995">Kinetochore</keyword>
<dbReference type="Gene3D" id="3.30.457.50">
    <property type="entry name" value="Chromosome segregation protein Spc25"/>
    <property type="match status" value="1"/>
</dbReference>
<comment type="function">
    <text evidence="9">Acts as a component of the essential kinetochore-associated NDC80 complex, which is required for chromosome segregation and spindle checkpoint activity.</text>
</comment>
<dbReference type="GO" id="GO:0031262">
    <property type="term" value="C:Ndc80 complex"/>
    <property type="evidence" value="ECO:0000318"/>
    <property type="project" value="GO_Central"/>
</dbReference>
<gene>
    <name evidence="11" type="primary">LOC100280185</name>
</gene>
<reference evidence="11" key="2">
    <citation type="submission" date="2019-07" db="EMBL/GenBank/DDBJ databases">
        <authorList>
            <person name="Seetharam A."/>
            <person name="Woodhouse M."/>
            <person name="Cannon E."/>
        </authorList>
    </citation>
    <scope>NUCLEOTIDE SEQUENCE [LARGE SCALE GENOMIC DNA]</scope>
    <source>
        <strain evidence="11">cv. B73</strain>
    </source>
</reference>
<reference evidence="11" key="3">
    <citation type="submission" date="2021-05" db="UniProtKB">
        <authorList>
            <consortium name="EnsemblPlants"/>
        </authorList>
    </citation>
    <scope>IDENTIFICATION</scope>
    <source>
        <strain evidence="11">cv. B73</strain>
    </source>
</reference>
<evidence type="ECO:0000256" key="6">
    <source>
        <dbReference type="ARBA" id="ARBA00023054"/>
    </source>
</evidence>
<dbReference type="PANTHER" id="PTHR14281:SF0">
    <property type="entry name" value="KINETOCHORE PROTEIN SPC25"/>
    <property type="match status" value="1"/>
</dbReference>
<keyword evidence="4 9" id="KW-0132">Cell division</keyword>
<dbReference type="AlphaFoldDB" id="A0A804QUI6"/>
<dbReference type="GO" id="GO:0051301">
    <property type="term" value="P:cell division"/>
    <property type="evidence" value="ECO:0007669"/>
    <property type="project" value="UniProtKB-UniRule"/>
</dbReference>
<proteinExistence type="evidence at protein level"/>
<dbReference type="PANTHER" id="PTHR14281">
    <property type="entry name" value="KINETOCHORE PROTEIN SPC25-RELATED"/>
    <property type="match status" value="1"/>
</dbReference>
<evidence type="ECO:0000259" key="10">
    <source>
        <dbReference type="Pfam" id="PF08234"/>
    </source>
</evidence>
<keyword evidence="5 9" id="KW-0498">Mitosis</keyword>
<keyword evidence="7 9" id="KW-0131">Cell cycle</keyword>
<comment type="subcellular location">
    <subcellularLocation>
        <location evidence="1">Chromosome</location>
        <location evidence="1">Centromere</location>
    </subcellularLocation>
    <subcellularLocation>
        <location evidence="9">Nucleus</location>
    </subcellularLocation>
    <subcellularLocation>
        <location evidence="9">Chromosome</location>
        <location evidence="9">Centromere</location>
        <location evidence="9">Kinetochore</location>
    </subcellularLocation>
</comment>
<evidence type="ECO:0000313" key="11">
    <source>
        <dbReference type="EnsemblPlants" id="Zm00001eb362200_P001"/>
    </source>
</evidence>
<dbReference type="Gramene" id="Zm00001eb362200_T001">
    <property type="protein sequence ID" value="Zm00001eb362200_P001"/>
    <property type="gene ID" value="Zm00001eb362200"/>
</dbReference>
<organism evidence="11 12">
    <name type="scientific">Zea mays</name>
    <name type="common">Maize</name>
    <dbReference type="NCBI Taxonomy" id="4577"/>
    <lineage>
        <taxon>Eukaryota</taxon>
        <taxon>Viridiplantae</taxon>
        <taxon>Streptophyta</taxon>
        <taxon>Embryophyta</taxon>
        <taxon>Tracheophyta</taxon>
        <taxon>Spermatophyta</taxon>
        <taxon>Magnoliopsida</taxon>
        <taxon>Liliopsida</taxon>
        <taxon>Poales</taxon>
        <taxon>Poaceae</taxon>
        <taxon>PACMAD clade</taxon>
        <taxon>Panicoideae</taxon>
        <taxon>Andropogonodae</taxon>
        <taxon>Andropogoneae</taxon>
        <taxon>Tripsacinae</taxon>
        <taxon>Zea</taxon>
    </lineage>
</organism>
<keyword evidence="13" id="KW-1267">Proteomics identification</keyword>
<keyword evidence="8 9" id="KW-0137">Centromere</keyword>
<evidence type="ECO:0000256" key="9">
    <source>
        <dbReference type="RuleBase" id="RU367150"/>
    </source>
</evidence>
<evidence type="ECO:0000256" key="1">
    <source>
        <dbReference type="ARBA" id="ARBA00004584"/>
    </source>
</evidence>
<dbReference type="GO" id="GO:0007059">
    <property type="term" value="P:chromosome segregation"/>
    <property type="evidence" value="ECO:0000318"/>
    <property type="project" value="GO_Central"/>
</dbReference>
<evidence type="ECO:0000256" key="3">
    <source>
        <dbReference type="ARBA" id="ARBA00022454"/>
    </source>
</evidence>
<evidence type="ECO:0000256" key="4">
    <source>
        <dbReference type="ARBA" id="ARBA00022618"/>
    </source>
</evidence>
<evidence type="ECO:0000256" key="5">
    <source>
        <dbReference type="ARBA" id="ARBA00022776"/>
    </source>
</evidence>
<dbReference type="KEGG" id="zma:100280185"/>
<evidence type="ECO:0000256" key="8">
    <source>
        <dbReference type="ARBA" id="ARBA00023328"/>
    </source>
</evidence>
<keyword evidence="12" id="KW-1185">Reference proteome</keyword>
<dbReference type="Proteomes" id="UP000007305">
    <property type="component" value="Chromosome 8"/>
</dbReference>
<protein>
    <recommendedName>
        <fullName evidence="9">Kinetochore protein SPC25</fullName>
    </recommendedName>
</protein>
<dbReference type="GeneID" id="100280185"/>
<name>A0A804QUI6_MAIZE</name>
<dbReference type="InParanoid" id="A0A804QUI6"/>
<accession>A0A804QUI6</accession>
<evidence type="ECO:0000256" key="7">
    <source>
        <dbReference type="ARBA" id="ARBA00023306"/>
    </source>
</evidence>
<comment type="similarity">
    <text evidence="2 9">Belongs to the SPC25 family.</text>
</comment>
<dbReference type="InterPro" id="IPR045143">
    <property type="entry name" value="Spc25"/>
</dbReference>
<dbReference type="OrthoDB" id="6353017at2759"/>
<sequence>MADAAADLRRRMKEQRAAIQRRFIDSRNWAAAASSAFSAALLEARSIANQTVSNRAKLSEQKQHLRKLESDLAQALSVQTSRRSKHNLMTESILKTTATNEQLTHLVTGRRATRDECMNAISIQLKDIESLESESDTNEDKNLEKALIWYNKFLGFQVVGGEGVKFMFNKIDVQSPDKECYFCVKLVEGRYTLVQCVPSVDGAEELVKDLNCNNDLYKFVRVVRDRLQAAIISGNMLSSSFCADLSSITSSSFSASSLDSTSENNINRSQSKNQECPVKGLAKSLAM</sequence>
<evidence type="ECO:0000256" key="2">
    <source>
        <dbReference type="ARBA" id="ARBA00006379"/>
    </source>
</evidence>
<keyword evidence="9" id="KW-0539">Nucleus</keyword>
<dbReference type="FunFam" id="3.30.457.50:FF:000001">
    <property type="entry name" value="Probable kinetochore protein spc25"/>
    <property type="match status" value="1"/>
</dbReference>
<dbReference type="CDD" id="cd23784">
    <property type="entry name" value="RWD_Spc25"/>
    <property type="match status" value="1"/>
</dbReference>
<evidence type="ECO:0000313" key="12">
    <source>
        <dbReference type="Proteomes" id="UP000007305"/>
    </source>
</evidence>
<feature type="domain" description="Chromosome segregation protein Spc25 C-terminal" evidence="10">
    <location>
        <begin position="160"/>
        <end position="227"/>
    </location>
</feature>
<reference evidence="12" key="1">
    <citation type="journal article" date="2009" name="Science">
        <title>The B73 maize genome: complexity, diversity, and dynamics.</title>
        <authorList>
            <person name="Schnable P.S."/>
            <person name="Ware D."/>
            <person name="Fulton R.S."/>
            <person name="Stein J.C."/>
            <person name="Wei F."/>
            <person name="Pasternak S."/>
            <person name="Liang C."/>
            <person name="Zhang J."/>
            <person name="Fulton L."/>
            <person name="Graves T.A."/>
            <person name="Minx P."/>
            <person name="Reily A.D."/>
            <person name="Courtney L."/>
            <person name="Kruchowski S.S."/>
            <person name="Tomlinson C."/>
            <person name="Strong C."/>
            <person name="Delehaunty K."/>
            <person name="Fronick C."/>
            <person name="Courtney B."/>
            <person name="Rock S.M."/>
            <person name="Belter E."/>
            <person name="Du F."/>
            <person name="Kim K."/>
            <person name="Abbott R.M."/>
            <person name="Cotton M."/>
            <person name="Levy A."/>
            <person name="Marchetto P."/>
            <person name="Ochoa K."/>
            <person name="Jackson S.M."/>
            <person name="Gillam B."/>
            <person name="Chen W."/>
            <person name="Yan L."/>
            <person name="Higginbotham J."/>
            <person name="Cardenas M."/>
            <person name="Waligorski J."/>
            <person name="Applebaum E."/>
            <person name="Phelps L."/>
            <person name="Falcone J."/>
            <person name="Kanchi K."/>
            <person name="Thane T."/>
            <person name="Scimone A."/>
            <person name="Thane N."/>
            <person name="Henke J."/>
            <person name="Wang T."/>
            <person name="Ruppert J."/>
            <person name="Shah N."/>
            <person name="Rotter K."/>
            <person name="Hodges J."/>
            <person name="Ingenthron E."/>
            <person name="Cordes M."/>
            <person name="Kohlberg S."/>
            <person name="Sgro J."/>
            <person name="Delgado B."/>
            <person name="Mead K."/>
            <person name="Chinwalla A."/>
            <person name="Leonard S."/>
            <person name="Crouse K."/>
            <person name="Collura K."/>
            <person name="Kudrna D."/>
            <person name="Currie J."/>
            <person name="He R."/>
            <person name="Angelova A."/>
            <person name="Rajasekar S."/>
            <person name="Mueller T."/>
            <person name="Lomeli R."/>
            <person name="Scara G."/>
            <person name="Ko A."/>
            <person name="Delaney K."/>
            <person name="Wissotski M."/>
            <person name="Lopez G."/>
            <person name="Campos D."/>
            <person name="Braidotti M."/>
            <person name="Ashley E."/>
            <person name="Golser W."/>
            <person name="Kim H."/>
            <person name="Lee S."/>
            <person name="Lin J."/>
            <person name="Dujmic Z."/>
            <person name="Kim W."/>
            <person name="Talag J."/>
            <person name="Zuccolo A."/>
            <person name="Fan C."/>
            <person name="Sebastian A."/>
            <person name="Kramer M."/>
            <person name="Spiegel L."/>
            <person name="Nascimento L."/>
            <person name="Zutavern T."/>
            <person name="Miller B."/>
            <person name="Ambroise C."/>
            <person name="Muller S."/>
            <person name="Spooner W."/>
            <person name="Narechania A."/>
            <person name="Ren L."/>
            <person name="Wei S."/>
            <person name="Kumari S."/>
            <person name="Faga B."/>
            <person name="Levy M.J."/>
            <person name="McMahan L."/>
            <person name="Van Buren P."/>
            <person name="Vaughn M.W."/>
            <person name="Ying K."/>
            <person name="Yeh C.-T."/>
            <person name="Emrich S.J."/>
            <person name="Jia Y."/>
            <person name="Kalyanaraman A."/>
            <person name="Hsia A.-P."/>
            <person name="Barbazuk W.B."/>
            <person name="Baucom R.S."/>
            <person name="Brutnell T.P."/>
            <person name="Carpita N.C."/>
            <person name="Chaparro C."/>
            <person name="Chia J.-M."/>
            <person name="Deragon J.-M."/>
            <person name="Estill J.C."/>
            <person name="Fu Y."/>
            <person name="Jeddeloh J.A."/>
            <person name="Han Y."/>
            <person name="Lee H."/>
            <person name="Li P."/>
            <person name="Lisch D.R."/>
            <person name="Liu S."/>
            <person name="Liu Z."/>
            <person name="Nagel D.H."/>
            <person name="McCann M.C."/>
            <person name="SanMiguel P."/>
            <person name="Myers A.M."/>
            <person name="Nettleton D."/>
            <person name="Nguyen J."/>
            <person name="Penning B.W."/>
            <person name="Ponnala L."/>
            <person name="Schneider K.L."/>
            <person name="Schwartz D.C."/>
            <person name="Sharma A."/>
            <person name="Soderlund C."/>
            <person name="Springer N.M."/>
            <person name="Sun Q."/>
            <person name="Wang H."/>
            <person name="Waterman M."/>
            <person name="Westerman R."/>
            <person name="Wolfgruber T.K."/>
            <person name="Yang L."/>
            <person name="Yu Y."/>
            <person name="Zhang L."/>
            <person name="Zhou S."/>
            <person name="Zhu Q."/>
            <person name="Bennetzen J.L."/>
            <person name="Dawe R.K."/>
            <person name="Jiang J."/>
            <person name="Jiang N."/>
            <person name="Presting G.G."/>
            <person name="Wessler S.R."/>
            <person name="Aluru S."/>
            <person name="Martienssen R.A."/>
            <person name="Clifton S.W."/>
            <person name="McCombie W.R."/>
            <person name="Wing R.A."/>
            <person name="Wilson R.K."/>
        </authorList>
    </citation>
    <scope>NUCLEOTIDE SEQUENCE [LARGE SCALE GENOMIC DNA]</scope>
    <source>
        <strain evidence="12">cv. B73</strain>
    </source>
</reference>
<dbReference type="InterPro" id="IPR013255">
    <property type="entry name" value="Spc25_C"/>
</dbReference>
<evidence type="ECO:0007829" key="13">
    <source>
        <dbReference type="PeptideAtlas" id="A0A804QUI6"/>
    </source>
</evidence>
<dbReference type="Pfam" id="PF08234">
    <property type="entry name" value="Spindle_Spc25"/>
    <property type="match status" value="1"/>
</dbReference>
<dbReference type="RefSeq" id="NP_001146589.2">
    <property type="nucleotide sequence ID" value="NM_001153117.2"/>
</dbReference>
<keyword evidence="3 9" id="KW-0158">Chromosome</keyword>
<comment type="subunit">
    <text evidence="9">Component of the NDC80 complex.</text>
</comment>
<dbReference type="FunCoup" id="A0A804QUI6">
    <property type="interactions" value="3"/>
</dbReference>